<comment type="caution">
    <text evidence="1">The sequence shown here is derived from an EMBL/GenBank/DDBJ whole genome shotgun (WGS) entry which is preliminary data.</text>
</comment>
<name>A0A543IU96_9ACTN</name>
<evidence type="ECO:0000313" key="2">
    <source>
        <dbReference type="Proteomes" id="UP000319213"/>
    </source>
</evidence>
<reference evidence="1 2" key="1">
    <citation type="submission" date="2019-06" db="EMBL/GenBank/DDBJ databases">
        <title>Sequencing the genomes of 1000 actinobacteria strains.</title>
        <authorList>
            <person name="Klenk H.-P."/>
        </authorList>
    </citation>
    <scope>NUCLEOTIDE SEQUENCE [LARGE SCALE GENOMIC DNA]</scope>
    <source>
        <strain evidence="1 2">DSM 43186</strain>
    </source>
</reference>
<dbReference type="OrthoDB" id="3653265at2"/>
<evidence type="ECO:0000313" key="1">
    <source>
        <dbReference type="EMBL" id="TQM74153.1"/>
    </source>
</evidence>
<dbReference type="AlphaFoldDB" id="A0A543IU96"/>
<sequence length="330" mass="35981">MEPAGFAYEHGLVYLSAGHVDGLVLDRVPAGEPVIVRGAGPAFLDLLEPLTVGRGGGFRPGVDGQPVYAASGDEPLLFVGSRRGVPYRTRIGYPLEEPPPYGGFLGDLPDGPLDYRRDVWPHIAKELAYAYYHELFRRHPERVRMRWDEFAAAYAAEPWDGKAMRALIRRAVPGHADRLNLDRLDRPLHGIRFGDSDGLQRWMRGYLVADIDRRTNPAYSADLALVHAMRRVLDALAGTAGGIDPAYLDLYGFVTGGPSPDRQRELLALARAGIVTFLGADAWVTADRVAGMWRAGSPGVPGQVRAKTLIDAPSPVALPETSPIYQVGIV</sequence>
<proteinExistence type="predicted"/>
<gene>
    <name evidence="1" type="ORF">FHX40_0817</name>
</gene>
<protein>
    <submittedName>
        <fullName evidence="1">Uncharacterized protein</fullName>
    </submittedName>
</protein>
<dbReference type="EMBL" id="VFPQ01000001">
    <property type="protein sequence ID" value="TQM74153.1"/>
    <property type="molecule type" value="Genomic_DNA"/>
</dbReference>
<keyword evidence="2" id="KW-1185">Reference proteome</keyword>
<organism evidence="1 2">
    <name type="scientific">Thermopolyspora flexuosa</name>
    <dbReference type="NCBI Taxonomy" id="103836"/>
    <lineage>
        <taxon>Bacteria</taxon>
        <taxon>Bacillati</taxon>
        <taxon>Actinomycetota</taxon>
        <taxon>Actinomycetes</taxon>
        <taxon>Streptosporangiales</taxon>
        <taxon>Streptosporangiaceae</taxon>
        <taxon>Thermopolyspora</taxon>
    </lineage>
</organism>
<dbReference type="RefSeq" id="WP_142258365.1">
    <property type="nucleotide sequence ID" value="NZ_BMPV01000006.1"/>
</dbReference>
<dbReference type="Proteomes" id="UP000319213">
    <property type="component" value="Unassembled WGS sequence"/>
</dbReference>
<accession>A0A543IU96</accession>